<organism evidence="1 2">
    <name type="scientific">Streptomyces kaempferi</name>
    <dbReference type="NCBI Taxonomy" id="333725"/>
    <lineage>
        <taxon>Bacteria</taxon>
        <taxon>Bacillati</taxon>
        <taxon>Actinomycetota</taxon>
        <taxon>Actinomycetes</taxon>
        <taxon>Kitasatosporales</taxon>
        <taxon>Streptomycetaceae</taxon>
        <taxon>Streptomyces</taxon>
    </lineage>
</organism>
<dbReference type="EMBL" id="JBHTMM010000116">
    <property type="protein sequence ID" value="MFD1312360.1"/>
    <property type="molecule type" value="Genomic_DNA"/>
</dbReference>
<reference evidence="2" key="1">
    <citation type="journal article" date="2019" name="Int. J. Syst. Evol. Microbiol.">
        <title>The Global Catalogue of Microorganisms (GCM) 10K type strain sequencing project: providing services to taxonomists for standard genome sequencing and annotation.</title>
        <authorList>
            <consortium name="The Broad Institute Genomics Platform"/>
            <consortium name="The Broad Institute Genome Sequencing Center for Infectious Disease"/>
            <person name="Wu L."/>
            <person name="Ma J."/>
        </authorList>
    </citation>
    <scope>NUCLEOTIDE SEQUENCE [LARGE SCALE GENOMIC DNA]</scope>
    <source>
        <strain evidence="2">CGMCC 4.7020</strain>
    </source>
</reference>
<proteinExistence type="predicted"/>
<dbReference type="Gene3D" id="2.90.10.10">
    <property type="entry name" value="Bulb-type lectin domain"/>
    <property type="match status" value="1"/>
</dbReference>
<dbReference type="InterPro" id="IPR036426">
    <property type="entry name" value="Bulb-type_lectin_dom_sf"/>
</dbReference>
<evidence type="ECO:0000313" key="2">
    <source>
        <dbReference type="Proteomes" id="UP001597058"/>
    </source>
</evidence>
<dbReference type="Proteomes" id="UP001597058">
    <property type="component" value="Unassembled WGS sequence"/>
</dbReference>
<name>A0ABW3XSS5_9ACTN</name>
<accession>A0ABW3XSS5</accession>
<gene>
    <name evidence="1" type="ORF">ACFQ5X_42070</name>
</gene>
<keyword evidence="2" id="KW-1185">Reference proteome</keyword>
<evidence type="ECO:0000313" key="1">
    <source>
        <dbReference type="EMBL" id="MFD1312360.1"/>
    </source>
</evidence>
<dbReference type="RefSeq" id="WP_381242936.1">
    <property type="nucleotide sequence ID" value="NZ_JBHSKH010000144.1"/>
</dbReference>
<dbReference type="InterPro" id="IPR045592">
    <property type="entry name" value="DUF6461"/>
</dbReference>
<dbReference type="Pfam" id="PF20062">
    <property type="entry name" value="DUF6461"/>
    <property type="match status" value="1"/>
</dbReference>
<protein>
    <submittedName>
        <fullName evidence="1">DUF6461 domain-containing protein</fullName>
    </submittedName>
</protein>
<sequence length="335" mass="36336">MADSIVSPNGRYTLTHTLAAETLLHTSTDATGKDRRVWSRSVGEPGAALSLGLDGVLRAGTDSTVLQRWTGRFLLDPMSFVISAVVVRNEGDVVLLAKDGTILFDSRTAAEEARLAKLQRDYEHREATEKAKPERPAGSGMAADWFGLLDLRGPFTITWVKQIDGKEALLRLGADPTAISATTYDDIVAAAYTNTDDGPVRCAVAVPIDDWVLVIEPCGIAGMDRGRVMSEETQAIVYHEGFDGERLFAWFRDTEPVAVYQEDDSDLLGNGAPAREGANPKAMMPFMKQIGLGVYREDAGDFLPPPVEIGCLIADIVPRLEHFAGTHSGAVFVTW</sequence>
<comment type="caution">
    <text evidence="1">The sequence shown here is derived from an EMBL/GenBank/DDBJ whole genome shotgun (WGS) entry which is preliminary data.</text>
</comment>